<keyword evidence="5" id="KW-0547">Nucleotide-binding</keyword>
<dbReference type="PROSITE" id="PS50893">
    <property type="entry name" value="ABC_TRANSPORTER_2"/>
    <property type="match status" value="1"/>
</dbReference>
<keyword evidence="8 9" id="KW-0472">Membrane</keyword>
<dbReference type="InterPro" id="IPR017871">
    <property type="entry name" value="ABC_transporter-like_CS"/>
</dbReference>
<dbReference type="InterPro" id="IPR003593">
    <property type="entry name" value="AAA+_ATPase"/>
</dbReference>
<gene>
    <name evidence="12" type="ORF">SAMN05216544_1283</name>
</gene>
<dbReference type="PANTHER" id="PTHR43394:SF1">
    <property type="entry name" value="ATP-BINDING CASSETTE SUB-FAMILY B MEMBER 10, MITOCHONDRIAL"/>
    <property type="match status" value="1"/>
</dbReference>
<feature type="domain" description="ABC transmembrane type-1" evidence="11">
    <location>
        <begin position="35"/>
        <end position="304"/>
    </location>
</feature>
<dbReference type="RefSeq" id="WP_074521446.1">
    <property type="nucleotide sequence ID" value="NZ_FNHZ01000003.1"/>
</dbReference>
<evidence type="ECO:0000256" key="5">
    <source>
        <dbReference type="ARBA" id="ARBA00022741"/>
    </source>
</evidence>
<dbReference type="Pfam" id="PF00005">
    <property type="entry name" value="ABC_tran"/>
    <property type="match status" value="1"/>
</dbReference>
<feature type="transmembrane region" description="Helical" evidence="9">
    <location>
        <begin position="136"/>
        <end position="154"/>
    </location>
</feature>
<keyword evidence="2" id="KW-0813">Transport</keyword>
<evidence type="ECO:0000256" key="3">
    <source>
        <dbReference type="ARBA" id="ARBA00022475"/>
    </source>
</evidence>
<protein>
    <submittedName>
        <fullName evidence="12">ATP-binding cassette, subfamily B</fullName>
    </submittedName>
</protein>
<comment type="subcellular location">
    <subcellularLocation>
        <location evidence="1">Cell membrane</location>
        <topology evidence="1">Multi-pass membrane protein</topology>
    </subcellularLocation>
</comment>
<keyword evidence="4 9" id="KW-0812">Transmembrane</keyword>
<dbReference type="GO" id="GO:0016887">
    <property type="term" value="F:ATP hydrolysis activity"/>
    <property type="evidence" value="ECO:0007669"/>
    <property type="project" value="InterPro"/>
</dbReference>
<dbReference type="SUPFAM" id="SSF52540">
    <property type="entry name" value="P-loop containing nucleoside triphosphate hydrolases"/>
    <property type="match status" value="1"/>
</dbReference>
<accession>A0A1G9WNS0</accession>
<feature type="domain" description="ABC transporter" evidence="10">
    <location>
        <begin position="337"/>
        <end position="573"/>
    </location>
</feature>
<dbReference type="InterPro" id="IPR011527">
    <property type="entry name" value="ABC1_TM_dom"/>
</dbReference>
<feature type="transmembrane region" description="Helical" evidence="9">
    <location>
        <begin position="286"/>
        <end position="306"/>
    </location>
</feature>
<dbReference type="SUPFAM" id="SSF90123">
    <property type="entry name" value="ABC transporter transmembrane region"/>
    <property type="match status" value="1"/>
</dbReference>
<feature type="transmembrane region" description="Helical" evidence="9">
    <location>
        <begin position="20"/>
        <end position="43"/>
    </location>
</feature>
<dbReference type="FunFam" id="3.40.50.300:FF:000221">
    <property type="entry name" value="Multidrug ABC transporter ATP-binding protein"/>
    <property type="match status" value="1"/>
</dbReference>
<dbReference type="Gene3D" id="3.40.50.300">
    <property type="entry name" value="P-loop containing nucleotide triphosphate hydrolases"/>
    <property type="match status" value="1"/>
</dbReference>
<feature type="transmembrane region" description="Helical" evidence="9">
    <location>
        <begin position="55"/>
        <end position="74"/>
    </location>
</feature>
<dbReference type="PANTHER" id="PTHR43394">
    <property type="entry name" value="ATP-DEPENDENT PERMEASE MDL1, MITOCHONDRIAL"/>
    <property type="match status" value="1"/>
</dbReference>
<dbReference type="AlphaFoldDB" id="A0A1G9WNS0"/>
<feature type="transmembrane region" description="Helical" evidence="9">
    <location>
        <begin position="247"/>
        <end position="266"/>
    </location>
</feature>
<dbReference type="SMART" id="SM00382">
    <property type="entry name" value="AAA"/>
    <property type="match status" value="1"/>
</dbReference>
<dbReference type="InterPro" id="IPR039421">
    <property type="entry name" value="Type_1_exporter"/>
</dbReference>
<dbReference type="OrthoDB" id="9762778at2"/>
<dbReference type="CDD" id="cd18548">
    <property type="entry name" value="ABC_6TM_Tm287_like"/>
    <property type="match status" value="1"/>
</dbReference>
<evidence type="ECO:0000256" key="7">
    <source>
        <dbReference type="ARBA" id="ARBA00022989"/>
    </source>
</evidence>
<proteinExistence type="predicted"/>
<dbReference type="InterPro" id="IPR027417">
    <property type="entry name" value="P-loop_NTPase"/>
</dbReference>
<reference evidence="13" key="1">
    <citation type="submission" date="2016-10" db="EMBL/GenBank/DDBJ databases">
        <authorList>
            <person name="Varghese N."/>
            <person name="Submissions S."/>
        </authorList>
    </citation>
    <scope>NUCLEOTIDE SEQUENCE [LARGE SCALE GENOMIC DNA]</scope>
    <source>
        <strain evidence="13">M83</strain>
    </source>
</reference>
<keyword evidence="3" id="KW-1003">Cell membrane</keyword>
<organism evidence="12 13">
    <name type="scientific">Lachnospira pectinoschiza</name>
    <dbReference type="NCBI Taxonomy" id="28052"/>
    <lineage>
        <taxon>Bacteria</taxon>
        <taxon>Bacillati</taxon>
        <taxon>Bacillota</taxon>
        <taxon>Clostridia</taxon>
        <taxon>Lachnospirales</taxon>
        <taxon>Lachnospiraceae</taxon>
        <taxon>Lachnospira</taxon>
    </lineage>
</organism>
<evidence type="ECO:0000256" key="1">
    <source>
        <dbReference type="ARBA" id="ARBA00004651"/>
    </source>
</evidence>
<feature type="transmembrane region" description="Helical" evidence="9">
    <location>
        <begin position="160"/>
        <end position="180"/>
    </location>
</feature>
<dbReference type="InterPro" id="IPR003439">
    <property type="entry name" value="ABC_transporter-like_ATP-bd"/>
</dbReference>
<dbReference type="Proteomes" id="UP000187651">
    <property type="component" value="Unassembled WGS sequence"/>
</dbReference>
<keyword evidence="7 9" id="KW-1133">Transmembrane helix</keyword>
<evidence type="ECO:0000259" key="10">
    <source>
        <dbReference type="PROSITE" id="PS50893"/>
    </source>
</evidence>
<name>A0A1G9WNS0_9FIRM</name>
<dbReference type="GO" id="GO:0005886">
    <property type="term" value="C:plasma membrane"/>
    <property type="evidence" value="ECO:0007669"/>
    <property type="project" value="UniProtKB-SubCell"/>
</dbReference>
<dbReference type="PROSITE" id="PS00211">
    <property type="entry name" value="ABC_TRANSPORTER_1"/>
    <property type="match status" value="1"/>
</dbReference>
<evidence type="ECO:0000259" key="11">
    <source>
        <dbReference type="PROSITE" id="PS50929"/>
    </source>
</evidence>
<sequence length="580" mass="64130">MFKIVKTLSKSIREYKTASILTPTYVTLEVILECIIPLIMAALINNMTGDSMTPILKYGLILLVMAMASLFCGVMSARKAATASAGFAKNLRQDVFFKIQDFSFADVDKFSTSSLVTRLTTDITNVQNAYQMIIRVAVRTPLMFIFSVVMSFTINVKMALIFVCIVPFLAVVLFGIFFKVHPIFKRIFKKYDALNNSVQENVSAIRVVKSFVREDYETKKFFKASGDVKNDFTHAEKILALNTPTMMLCMFTSILLVCFIGAQIIVNSGATSLTTGELSSLLTYGVQILTSLMMLSFVFVMVSMAAESADRIVEVLETESDLKSPVNGKTEIRDGAIDFDDVSFKYKKTSENYALTNINLHIKTGQTVGIIGGTGDSKTSLIQLIPRLYDTTKGMVRVGGTDVRDYDLVALRDAVSVVLQKNVLFSGTIKENLRWGNKEATDEQIEEACRLACADEFIQGFPDKYDTYIEQGGSNVSGGQKQRLCIARALLKNPKVLIMDDSTSAVDTKTDALIRSALAKYLPETTKIIIAQRVSSVQDADLILVLDQGKIVEKGTHDELVALGGIYNEVFESQTKSKEE</sequence>
<dbReference type="EMBL" id="FNHZ01000003">
    <property type="protein sequence ID" value="SDM86140.1"/>
    <property type="molecule type" value="Genomic_DNA"/>
</dbReference>
<keyword evidence="6 12" id="KW-0067">ATP-binding</keyword>
<dbReference type="InterPro" id="IPR036640">
    <property type="entry name" value="ABC1_TM_sf"/>
</dbReference>
<evidence type="ECO:0000256" key="9">
    <source>
        <dbReference type="SAM" id="Phobius"/>
    </source>
</evidence>
<keyword evidence="13" id="KW-1185">Reference proteome</keyword>
<evidence type="ECO:0000313" key="13">
    <source>
        <dbReference type="Proteomes" id="UP000187651"/>
    </source>
</evidence>
<dbReference type="GO" id="GO:0005524">
    <property type="term" value="F:ATP binding"/>
    <property type="evidence" value="ECO:0007669"/>
    <property type="project" value="UniProtKB-KW"/>
</dbReference>
<evidence type="ECO:0000256" key="6">
    <source>
        <dbReference type="ARBA" id="ARBA00022840"/>
    </source>
</evidence>
<dbReference type="PROSITE" id="PS50929">
    <property type="entry name" value="ABC_TM1F"/>
    <property type="match status" value="1"/>
</dbReference>
<dbReference type="Pfam" id="PF00664">
    <property type="entry name" value="ABC_membrane"/>
    <property type="match status" value="1"/>
</dbReference>
<dbReference type="Gene3D" id="1.20.1560.10">
    <property type="entry name" value="ABC transporter type 1, transmembrane domain"/>
    <property type="match status" value="1"/>
</dbReference>
<evidence type="ECO:0000256" key="2">
    <source>
        <dbReference type="ARBA" id="ARBA00022448"/>
    </source>
</evidence>
<dbReference type="GO" id="GO:0015421">
    <property type="term" value="F:ABC-type oligopeptide transporter activity"/>
    <property type="evidence" value="ECO:0007669"/>
    <property type="project" value="TreeGrafter"/>
</dbReference>
<evidence type="ECO:0000313" key="12">
    <source>
        <dbReference type="EMBL" id="SDM86140.1"/>
    </source>
</evidence>
<evidence type="ECO:0000256" key="8">
    <source>
        <dbReference type="ARBA" id="ARBA00023136"/>
    </source>
</evidence>
<evidence type="ECO:0000256" key="4">
    <source>
        <dbReference type="ARBA" id="ARBA00022692"/>
    </source>
</evidence>